<proteinExistence type="predicted"/>
<dbReference type="Proteomes" id="UP001287445">
    <property type="component" value="Unassembled WGS sequence"/>
</dbReference>
<dbReference type="Gene3D" id="2.120.10.10">
    <property type="match status" value="1"/>
</dbReference>
<dbReference type="AlphaFoldDB" id="A0AAJ2R0R8"/>
<sequence length="653" mass="70682">MLIHKDLKGDAGGPEHQALKGMLDVGNTFMTDRRDGSEVQRSGEFVTLRRTGGEVVQLVSLWEPPDARRLTDGYAQAVPDDVAPPAPGAPDAVPRVQLMASVLDEQQGPLSFGNLAASKLQTRVPRFTRVETRVETADHATKNGKRRLFSLGDGTVLLVREVSAAGDTRYFAGMNRFVQPVRRVSRCTGVELVRMDPDRPAGGKVLLSFGVRSGLGFDPGSRSIDFLADNDLLYDANKVYAANAGLLFGRVLLSMRADPSSTYAVAEPAMAKQEGKSYLSLVAVHGLAEDSYHPDSSGLFRLTCTRTTADGVQTSKITMPAAVGPGQYMAPVEMDLVRLSPQTLVLSLRMTTLRLPGAGSVSAASAGWAYLWSDDNGATWVHVPHTGITDGNAAPVIATMVPRDKDTLLLVSALQLDSLVSAPDAASVQVYAFTRTGATRISTIPGSRFSAGLHAGDVIGGLRHYPPYWAVGYGGGVRVDRKPLLWVQFDPQYIHAEGSPGVIDYPGSRAQLMVSDDGGATWERRMLPQPWPQRVGFVVALDQRTLAIPVYDPRQTDDSGAILPLTVKLHTSRDGGQRWRATALSMRLPYWAWVDGQLLPGSSGYDIDDSRFDFNRGELFPVLSLRDDNGELLPMNPGRPWMADHRAKEPANG</sequence>
<reference evidence="1" key="1">
    <citation type="submission" date="2023-11" db="EMBL/GenBank/DDBJ databases">
        <title>Identification and selenium tolerance of Delftia acidovorans R3-25.</title>
        <authorList>
            <person name="Zhang S."/>
            <person name="Liu Y."/>
            <person name="Guo Y."/>
        </authorList>
    </citation>
    <scope>NUCLEOTIDE SEQUENCE</scope>
    <source>
        <strain evidence="1">R3-25</strain>
    </source>
</reference>
<dbReference type="InterPro" id="IPR036278">
    <property type="entry name" value="Sialidase_sf"/>
</dbReference>
<comment type="caution">
    <text evidence="1">The sequence shown here is derived from an EMBL/GenBank/DDBJ whole genome shotgun (WGS) entry which is preliminary data.</text>
</comment>
<dbReference type="SUPFAM" id="SSF50939">
    <property type="entry name" value="Sialidases"/>
    <property type="match status" value="1"/>
</dbReference>
<dbReference type="EMBL" id="JAWWMZ010000009">
    <property type="protein sequence ID" value="MDX4955865.1"/>
    <property type="molecule type" value="Genomic_DNA"/>
</dbReference>
<name>A0AAJ2R0R8_DELAC</name>
<accession>A0AAJ2R0R8</accession>
<protein>
    <submittedName>
        <fullName evidence="1">Uncharacterized protein</fullName>
    </submittedName>
</protein>
<dbReference type="RefSeq" id="WP_319075254.1">
    <property type="nucleotide sequence ID" value="NZ_JAWWMZ010000009.1"/>
</dbReference>
<evidence type="ECO:0000313" key="1">
    <source>
        <dbReference type="EMBL" id="MDX4955865.1"/>
    </source>
</evidence>
<evidence type="ECO:0000313" key="2">
    <source>
        <dbReference type="Proteomes" id="UP001287445"/>
    </source>
</evidence>
<gene>
    <name evidence="1" type="ORF">SGN30_20810</name>
</gene>
<organism evidence="1 2">
    <name type="scientific">Delftia acidovorans</name>
    <name type="common">Pseudomonas acidovorans</name>
    <name type="synonym">Comamonas acidovorans</name>
    <dbReference type="NCBI Taxonomy" id="80866"/>
    <lineage>
        <taxon>Bacteria</taxon>
        <taxon>Pseudomonadati</taxon>
        <taxon>Pseudomonadota</taxon>
        <taxon>Betaproteobacteria</taxon>
        <taxon>Burkholderiales</taxon>
        <taxon>Comamonadaceae</taxon>
        <taxon>Delftia</taxon>
    </lineage>
</organism>